<keyword evidence="3" id="KW-0808">Transferase</keyword>
<keyword evidence="6" id="KW-1185">Reference proteome</keyword>
<evidence type="ECO:0000256" key="3">
    <source>
        <dbReference type="ARBA" id="ARBA00022679"/>
    </source>
</evidence>
<feature type="chain" id="PRO_5044825151" description="UDP-glucuronosyltransferase" evidence="4">
    <location>
        <begin position="20"/>
        <end position="288"/>
    </location>
</feature>
<evidence type="ECO:0000313" key="5">
    <source>
        <dbReference type="EMBL" id="KAL3288279.1"/>
    </source>
</evidence>
<keyword evidence="2" id="KW-0328">Glycosyltransferase</keyword>
<dbReference type="GO" id="GO:0016757">
    <property type="term" value="F:glycosyltransferase activity"/>
    <property type="evidence" value="ECO:0007669"/>
    <property type="project" value="UniProtKB-KW"/>
</dbReference>
<protein>
    <recommendedName>
        <fullName evidence="7">UDP-glucuronosyltransferase</fullName>
    </recommendedName>
</protein>
<organism evidence="5 6">
    <name type="scientific">Cryptolaemus montrouzieri</name>
    <dbReference type="NCBI Taxonomy" id="559131"/>
    <lineage>
        <taxon>Eukaryota</taxon>
        <taxon>Metazoa</taxon>
        <taxon>Ecdysozoa</taxon>
        <taxon>Arthropoda</taxon>
        <taxon>Hexapoda</taxon>
        <taxon>Insecta</taxon>
        <taxon>Pterygota</taxon>
        <taxon>Neoptera</taxon>
        <taxon>Endopterygota</taxon>
        <taxon>Coleoptera</taxon>
        <taxon>Polyphaga</taxon>
        <taxon>Cucujiformia</taxon>
        <taxon>Coccinelloidea</taxon>
        <taxon>Coccinellidae</taxon>
        <taxon>Scymninae</taxon>
        <taxon>Scymnini</taxon>
        <taxon>Cryptolaemus</taxon>
    </lineage>
</organism>
<reference evidence="5 6" key="1">
    <citation type="journal article" date="2021" name="BMC Biol.">
        <title>Horizontally acquired antibacterial genes associated with adaptive radiation of ladybird beetles.</title>
        <authorList>
            <person name="Li H.S."/>
            <person name="Tang X.F."/>
            <person name="Huang Y.H."/>
            <person name="Xu Z.Y."/>
            <person name="Chen M.L."/>
            <person name="Du X.Y."/>
            <person name="Qiu B.Y."/>
            <person name="Chen P.T."/>
            <person name="Zhang W."/>
            <person name="Slipinski A."/>
            <person name="Escalona H.E."/>
            <person name="Waterhouse R.M."/>
            <person name="Zwick A."/>
            <person name="Pang H."/>
        </authorList>
    </citation>
    <scope>NUCLEOTIDE SEQUENCE [LARGE SCALE GENOMIC DNA]</scope>
    <source>
        <strain evidence="5">SYSU2018</strain>
    </source>
</reference>
<dbReference type="EMBL" id="JABFTP020000185">
    <property type="protein sequence ID" value="KAL3288279.1"/>
    <property type="molecule type" value="Genomic_DNA"/>
</dbReference>
<sequence length="288" mass="33829">MRKILILTVLSLLHSEVYSAKILAWTFFPSISHQMVFRPIWKELSLRGHEVTVVTPDPLNDPTLTNLTEIDMKVAYQVWKEIDISNFRRELMTVFEIENRFRRMHERIIHIMNETEEIQEILRKPENHFDLILIEALSPILYGLQHKFKAPLISVCSLGNSQYLTHLLGNSMHPALYSDILTGMFGKLNFMEKIENTYFILGSYLLNKLFIYPNADRIARSYFGQDMPYIEDVVKNTSLMFANVNPIFSDHRPLVLNIMEFSKVHFVERKPLEKVRILALPCEIIRQF</sequence>
<comment type="similarity">
    <text evidence="1">Belongs to the UDP-glycosyltransferase family.</text>
</comment>
<keyword evidence="4" id="KW-0732">Signal</keyword>
<evidence type="ECO:0008006" key="7">
    <source>
        <dbReference type="Google" id="ProtNLM"/>
    </source>
</evidence>
<comment type="caution">
    <text evidence="5">The sequence shown here is derived from an EMBL/GenBank/DDBJ whole genome shotgun (WGS) entry which is preliminary data.</text>
</comment>
<dbReference type="Pfam" id="PF00201">
    <property type="entry name" value="UDPGT"/>
    <property type="match status" value="1"/>
</dbReference>
<evidence type="ECO:0000256" key="2">
    <source>
        <dbReference type="ARBA" id="ARBA00022676"/>
    </source>
</evidence>
<feature type="signal peptide" evidence="4">
    <location>
        <begin position="1"/>
        <end position="19"/>
    </location>
</feature>
<dbReference type="AlphaFoldDB" id="A0ABD2PBT4"/>
<dbReference type="Gene3D" id="3.40.50.2000">
    <property type="entry name" value="Glycogen Phosphorylase B"/>
    <property type="match status" value="1"/>
</dbReference>
<evidence type="ECO:0000256" key="4">
    <source>
        <dbReference type="SAM" id="SignalP"/>
    </source>
</evidence>
<evidence type="ECO:0000313" key="6">
    <source>
        <dbReference type="Proteomes" id="UP001516400"/>
    </source>
</evidence>
<dbReference type="InterPro" id="IPR050271">
    <property type="entry name" value="UDP-glycosyltransferase"/>
</dbReference>
<dbReference type="PANTHER" id="PTHR48043">
    <property type="entry name" value="EG:EG0003.4 PROTEIN-RELATED"/>
    <property type="match status" value="1"/>
</dbReference>
<proteinExistence type="inferred from homology"/>
<name>A0ABD2PBT4_9CUCU</name>
<dbReference type="SUPFAM" id="SSF53756">
    <property type="entry name" value="UDP-Glycosyltransferase/glycogen phosphorylase"/>
    <property type="match status" value="1"/>
</dbReference>
<accession>A0ABD2PBT4</accession>
<dbReference type="Proteomes" id="UP001516400">
    <property type="component" value="Unassembled WGS sequence"/>
</dbReference>
<dbReference type="PANTHER" id="PTHR48043:SF159">
    <property type="entry name" value="EG:EG0003.4 PROTEIN-RELATED"/>
    <property type="match status" value="1"/>
</dbReference>
<dbReference type="InterPro" id="IPR002213">
    <property type="entry name" value="UDP_glucos_trans"/>
</dbReference>
<gene>
    <name evidence="5" type="ORF">HHI36_002727</name>
</gene>
<evidence type="ECO:0000256" key="1">
    <source>
        <dbReference type="ARBA" id="ARBA00009995"/>
    </source>
</evidence>